<dbReference type="PANTHER" id="PTHR33116:SF86">
    <property type="entry name" value="REVERSE TRANSCRIPTASE DOMAIN-CONTAINING PROTEIN"/>
    <property type="match status" value="1"/>
</dbReference>
<dbReference type="Pfam" id="PF13456">
    <property type="entry name" value="RVT_3"/>
    <property type="match status" value="1"/>
</dbReference>
<dbReference type="Proteomes" id="UP000593574">
    <property type="component" value="Unassembled WGS sequence"/>
</dbReference>
<gene>
    <name evidence="2" type="ORF">Golax_014751</name>
</gene>
<feature type="domain" description="RNase H type-1" evidence="1">
    <location>
        <begin position="159"/>
        <end position="205"/>
    </location>
</feature>
<dbReference type="PANTHER" id="PTHR33116">
    <property type="entry name" value="REVERSE TRANSCRIPTASE ZINC-BINDING DOMAIN-CONTAINING PROTEIN-RELATED-RELATED"/>
    <property type="match status" value="1"/>
</dbReference>
<evidence type="ECO:0000259" key="1">
    <source>
        <dbReference type="Pfam" id="PF13456"/>
    </source>
</evidence>
<protein>
    <recommendedName>
        <fullName evidence="1">RNase H type-1 domain-containing protein</fullName>
    </recommendedName>
</protein>
<dbReference type="AlphaFoldDB" id="A0A7J8ZVQ3"/>
<comment type="caution">
    <text evidence="2">The sequence shown here is derived from an EMBL/GenBank/DDBJ whole genome shotgun (WGS) entry which is preliminary data.</text>
</comment>
<organism evidence="2 3">
    <name type="scientific">Gossypium laxum</name>
    <dbReference type="NCBI Taxonomy" id="34288"/>
    <lineage>
        <taxon>Eukaryota</taxon>
        <taxon>Viridiplantae</taxon>
        <taxon>Streptophyta</taxon>
        <taxon>Embryophyta</taxon>
        <taxon>Tracheophyta</taxon>
        <taxon>Spermatophyta</taxon>
        <taxon>Magnoliopsida</taxon>
        <taxon>eudicotyledons</taxon>
        <taxon>Gunneridae</taxon>
        <taxon>Pentapetalae</taxon>
        <taxon>rosids</taxon>
        <taxon>malvids</taxon>
        <taxon>Malvales</taxon>
        <taxon>Malvaceae</taxon>
        <taxon>Malvoideae</taxon>
        <taxon>Gossypium</taxon>
    </lineage>
</organism>
<dbReference type="GO" id="GO:0003676">
    <property type="term" value="F:nucleic acid binding"/>
    <property type="evidence" value="ECO:0007669"/>
    <property type="project" value="InterPro"/>
</dbReference>
<reference evidence="2 3" key="1">
    <citation type="journal article" date="2019" name="Genome Biol. Evol.">
        <title>Insights into the evolution of the New World diploid cottons (Gossypium, subgenus Houzingenia) based on genome sequencing.</title>
        <authorList>
            <person name="Grover C.E."/>
            <person name="Arick M.A. 2nd"/>
            <person name="Thrash A."/>
            <person name="Conover J.L."/>
            <person name="Sanders W.S."/>
            <person name="Peterson D.G."/>
            <person name="Frelichowski J.E."/>
            <person name="Scheffler J.A."/>
            <person name="Scheffler B.E."/>
            <person name="Wendel J.F."/>
        </authorList>
    </citation>
    <scope>NUCLEOTIDE SEQUENCE [LARGE SCALE GENOMIC DNA]</scope>
    <source>
        <strain evidence="2">4</strain>
        <tissue evidence="2">Leaf</tissue>
    </source>
</reference>
<name>A0A7J8ZVQ3_9ROSI</name>
<sequence>MIPKGLCDEIKLMDRRFIWGSQNGDKKMALVSWDSICQPRSHRGLGLRHLRDHNTSFMMKLGFNIVTNSIALKFRVLRLKYGVQSGLLDDMVTSDGSWNLDLFFIWVTKDFIAKIVGIPSTRLTVCPDKIIWLATSTGFFSLKSAYSKIREGVWNSKEYLGSCTVLEAELWGILDGLNLSLDWGFENNLIQTDNLESIHAIQKDTLGERKSTLIRR</sequence>
<evidence type="ECO:0000313" key="2">
    <source>
        <dbReference type="EMBL" id="MBA0715873.1"/>
    </source>
</evidence>
<dbReference type="InterPro" id="IPR002156">
    <property type="entry name" value="RNaseH_domain"/>
</dbReference>
<keyword evidence="3" id="KW-1185">Reference proteome</keyword>
<proteinExistence type="predicted"/>
<dbReference type="EMBL" id="JABEZV010000007">
    <property type="protein sequence ID" value="MBA0715873.1"/>
    <property type="molecule type" value="Genomic_DNA"/>
</dbReference>
<feature type="non-terminal residue" evidence="2">
    <location>
        <position position="1"/>
    </location>
</feature>
<dbReference type="GO" id="GO:0004523">
    <property type="term" value="F:RNA-DNA hybrid ribonuclease activity"/>
    <property type="evidence" value="ECO:0007669"/>
    <property type="project" value="InterPro"/>
</dbReference>
<evidence type="ECO:0000313" key="3">
    <source>
        <dbReference type="Proteomes" id="UP000593574"/>
    </source>
</evidence>
<accession>A0A7J8ZVQ3</accession>